<evidence type="ECO:0000313" key="1">
    <source>
        <dbReference type="EMBL" id="MBE9033304.1"/>
    </source>
</evidence>
<dbReference type="EMBL" id="JADEXQ010000176">
    <property type="protein sequence ID" value="MBE9033304.1"/>
    <property type="molecule type" value="Genomic_DNA"/>
</dbReference>
<sequence length="80" mass="9219">MTAVTSLPKKMSKHIARSRKEYLDRLEQKRKWKKAAALLSFMATFTVIANNGFGALHHVSLLLKQHPQIQSLITQMWKSK</sequence>
<evidence type="ECO:0000313" key="2">
    <source>
        <dbReference type="Proteomes" id="UP000625316"/>
    </source>
</evidence>
<dbReference type="Proteomes" id="UP000625316">
    <property type="component" value="Unassembled WGS sequence"/>
</dbReference>
<dbReference type="AlphaFoldDB" id="A0A928Z600"/>
<accession>A0A928Z600</accession>
<reference evidence="1" key="1">
    <citation type="submission" date="2020-10" db="EMBL/GenBank/DDBJ databases">
        <authorList>
            <person name="Castelo-Branco R."/>
            <person name="Eusebio N."/>
            <person name="Adriana R."/>
            <person name="Vieira A."/>
            <person name="Brugerolle De Fraissinette N."/>
            <person name="Rezende De Castro R."/>
            <person name="Schneider M.P."/>
            <person name="Vasconcelos V."/>
            <person name="Leao P.N."/>
        </authorList>
    </citation>
    <scope>NUCLEOTIDE SEQUENCE</scope>
    <source>
        <strain evidence="1">LEGE 11480</strain>
    </source>
</reference>
<proteinExistence type="predicted"/>
<keyword evidence="2" id="KW-1185">Reference proteome</keyword>
<name>A0A928Z600_9CYAN</name>
<organism evidence="1 2">
    <name type="scientific">Romeriopsis navalis LEGE 11480</name>
    <dbReference type="NCBI Taxonomy" id="2777977"/>
    <lineage>
        <taxon>Bacteria</taxon>
        <taxon>Bacillati</taxon>
        <taxon>Cyanobacteriota</taxon>
        <taxon>Cyanophyceae</taxon>
        <taxon>Leptolyngbyales</taxon>
        <taxon>Leptolyngbyaceae</taxon>
        <taxon>Romeriopsis</taxon>
        <taxon>Romeriopsis navalis</taxon>
    </lineage>
</organism>
<gene>
    <name evidence="1" type="ORF">IQ266_26580</name>
</gene>
<protein>
    <submittedName>
        <fullName evidence="1">Uncharacterized protein</fullName>
    </submittedName>
</protein>
<comment type="caution">
    <text evidence="1">The sequence shown here is derived from an EMBL/GenBank/DDBJ whole genome shotgun (WGS) entry which is preliminary data.</text>
</comment>